<reference evidence="3 4" key="1">
    <citation type="submission" date="2019-09" db="EMBL/GenBank/DDBJ databases">
        <title>Genomic diversity of phyloplane-associated Pantoea species in Pakistan cotton crop.</title>
        <authorList>
            <person name="Tufail M.R."/>
            <person name="Cook D.R."/>
        </authorList>
    </citation>
    <scope>NUCLEOTIDE SEQUENCE [LARGE SCALE GENOMIC DNA]</scope>
    <source>
        <strain evidence="3 4">B_8</strain>
    </source>
</reference>
<feature type="transmembrane region" description="Helical" evidence="1">
    <location>
        <begin position="45"/>
        <end position="62"/>
    </location>
</feature>
<dbReference type="InterPro" id="IPR058208">
    <property type="entry name" value="PACE"/>
</dbReference>
<protein>
    <submittedName>
        <fullName evidence="3">PACE efflux transporter</fullName>
    </submittedName>
</protein>
<organism evidence="3 4">
    <name type="scientific">Candidatus Pantoea gossypiicola</name>
    <dbReference type="NCBI Taxonomy" id="2608008"/>
    <lineage>
        <taxon>Bacteria</taxon>
        <taxon>Pseudomonadati</taxon>
        <taxon>Pseudomonadota</taxon>
        <taxon>Gammaproteobacteria</taxon>
        <taxon>Enterobacterales</taxon>
        <taxon>Erwiniaceae</taxon>
        <taxon>Pantoea</taxon>
    </lineage>
</organism>
<keyword evidence="1" id="KW-1133">Transmembrane helix</keyword>
<keyword evidence="1" id="KW-0472">Membrane</keyword>
<feature type="transmembrane region" description="Helical" evidence="1">
    <location>
        <begin position="15"/>
        <end position="39"/>
    </location>
</feature>
<dbReference type="InterPro" id="IPR007896">
    <property type="entry name" value="BTP_bacteria"/>
</dbReference>
<feature type="domain" description="Chlorhexidine efflux transporter" evidence="2">
    <location>
        <begin position="79"/>
        <end position="136"/>
    </location>
</feature>
<keyword evidence="1" id="KW-0812">Transmembrane</keyword>
<feature type="transmembrane region" description="Helical" evidence="1">
    <location>
        <begin position="83"/>
        <end position="105"/>
    </location>
</feature>
<dbReference type="EMBL" id="VWVM01000016">
    <property type="protein sequence ID" value="KAA6121408.1"/>
    <property type="molecule type" value="Genomic_DNA"/>
</dbReference>
<accession>A0AB34CFT0</accession>
<dbReference type="Pfam" id="PF05232">
    <property type="entry name" value="BTP"/>
    <property type="match status" value="2"/>
</dbReference>
<evidence type="ECO:0000313" key="4">
    <source>
        <dbReference type="Proteomes" id="UP000324255"/>
    </source>
</evidence>
<proteinExistence type="predicted"/>
<name>A0AB34CFT0_9GAMM</name>
<dbReference type="AlphaFoldDB" id="A0AB34CFT0"/>
<keyword evidence="4" id="KW-1185">Reference proteome</keyword>
<dbReference type="RefSeq" id="WP_150038062.1">
    <property type="nucleotide sequence ID" value="NZ_VWVM01000016.1"/>
</dbReference>
<sequence>MEKCLSPVRTTTERVLHAVIFEVVANVLVFIILIIFASAAPSQSALLTIVSSTLAMGWNYLFNLMFDSVQLRTGFKKDWRIRCLHAVLFEAGLLFVLIPFAAWWLDITLLAALKLECGLVLFFLVYAYLFNLIWDYGRAAHKNNTKNNKLKIR</sequence>
<feature type="domain" description="Chlorhexidine efflux transporter" evidence="2">
    <location>
        <begin position="9"/>
        <end position="71"/>
    </location>
</feature>
<feature type="transmembrane region" description="Helical" evidence="1">
    <location>
        <begin position="111"/>
        <end position="134"/>
    </location>
</feature>
<gene>
    <name evidence="3" type="ORF">F3I20_18300</name>
</gene>
<dbReference type="Proteomes" id="UP000324255">
    <property type="component" value="Unassembled WGS sequence"/>
</dbReference>
<dbReference type="NCBIfam" id="NF033664">
    <property type="entry name" value="PACE_transport"/>
    <property type="match status" value="1"/>
</dbReference>
<evidence type="ECO:0000256" key="1">
    <source>
        <dbReference type="SAM" id="Phobius"/>
    </source>
</evidence>
<evidence type="ECO:0000259" key="2">
    <source>
        <dbReference type="Pfam" id="PF05232"/>
    </source>
</evidence>
<comment type="caution">
    <text evidence="3">The sequence shown here is derived from an EMBL/GenBank/DDBJ whole genome shotgun (WGS) entry which is preliminary data.</text>
</comment>
<evidence type="ECO:0000313" key="3">
    <source>
        <dbReference type="EMBL" id="KAA6121408.1"/>
    </source>
</evidence>